<dbReference type="OrthoDB" id="7573195at2"/>
<reference evidence="2 3" key="1">
    <citation type="submission" date="2019-04" db="EMBL/GenBank/DDBJ databases">
        <authorList>
            <person name="Yang Y."/>
            <person name="Wei D."/>
        </authorList>
    </citation>
    <scope>NUCLEOTIDE SEQUENCE [LARGE SCALE GENOMIC DNA]</scope>
    <source>
        <strain evidence="2 3">L-1-4w-11</strain>
    </source>
</reference>
<dbReference type="EMBL" id="SWKR01000001">
    <property type="protein sequence ID" value="TKD52887.1"/>
    <property type="molecule type" value="Genomic_DNA"/>
</dbReference>
<gene>
    <name evidence="2" type="ORF">FBR43_00595</name>
</gene>
<organism evidence="2 3">
    <name type="scientific">Sphingomonas baiyangensis</name>
    <dbReference type="NCBI Taxonomy" id="2572576"/>
    <lineage>
        <taxon>Bacteria</taxon>
        <taxon>Pseudomonadati</taxon>
        <taxon>Pseudomonadota</taxon>
        <taxon>Alphaproteobacteria</taxon>
        <taxon>Sphingomonadales</taxon>
        <taxon>Sphingomonadaceae</taxon>
        <taxon>Sphingomonas</taxon>
    </lineage>
</organism>
<dbReference type="Proteomes" id="UP000309138">
    <property type="component" value="Unassembled WGS sequence"/>
</dbReference>
<feature type="transmembrane region" description="Helical" evidence="1">
    <location>
        <begin position="12"/>
        <end position="34"/>
    </location>
</feature>
<keyword evidence="1" id="KW-0472">Membrane</keyword>
<dbReference type="AlphaFoldDB" id="A0A4U1L7G0"/>
<evidence type="ECO:0000313" key="3">
    <source>
        <dbReference type="Proteomes" id="UP000309138"/>
    </source>
</evidence>
<keyword evidence="1" id="KW-0812">Transmembrane</keyword>
<evidence type="ECO:0000256" key="1">
    <source>
        <dbReference type="SAM" id="Phobius"/>
    </source>
</evidence>
<name>A0A4U1L7G0_9SPHN</name>
<feature type="transmembrane region" description="Helical" evidence="1">
    <location>
        <begin position="145"/>
        <end position="169"/>
    </location>
</feature>
<feature type="transmembrane region" description="Helical" evidence="1">
    <location>
        <begin position="46"/>
        <end position="67"/>
    </location>
</feature>
<dbReference type="RefSeq" id="WP_136941310.1">
    <property type="nucleotide sequence ID" value="NZ_SWKR01000001.1"/>
</dbReference>
<sequence>MPLLPLDLTRLVWPLGLAALLGAVGVRQVSRYWRMPPGTVRQQVRWATFGFVCGILFFIVSMLSGLFADALGSDLLFPLMVASAIASLLAVLAIVAGLLLSLLRYRLYDADAVIGRSAAYGVLTLGFVAVFAAGEKAIEALAEAYLGGSLGATAGGIAAALAAVVVVPLHERVGAWAERRFQKHLLALRHDLPHLVGDLRETVGAGRIADAAVTAAMAGVQASRAAILAGDTVLAAHGALPDAVASWAHGREIAAEPVANAQRDPLFPMRVPLASEAIGQIGWLLLGPRPDGSLYGRDEREAPVEIAAPVARAIEIARVREARDRALNDRIAALEALVMPAPRRDRAASG</sequence>
<feature type="transmembrane region" description="Helical" evidence="1">
    <location>
        <begin position="113"/>
        <end position="133"/>
    </location>
</feature>
<protein>
    <submittedName>
        <fullName evidence="2">Uncharacterized protein</fullName>
    </submittedName>
</protein>
<comment type="caution">
    <text evidence="2">The sequence shown here is derived from an EMBL/GenBank/DDBJ whole genome shotgun (WGS) entry which is preliminary data.</text>
</comment>
<accession>A0A4U1L7G0</accession>
<keyword evidence="3" id="KW-1185">Reference proteome</keyword>
<feature type="transmembrane region" description="Helical" evidence="1">
    <location>
        <begin position="79"/>
        <end position="101"/>
    </location>
</feature>
<evidence type="ECO:0000313" key="2">
    <source>
        <dbReference type="EMBL" id="TKD52887.1"/>
    </source>
</evidence>
<proteinExistence type="predicted"/>
<keyword evidence="1" id="KW-1133">Transmembrane helix</keyword>